<dbReference type="AlphaFoldDB" id="A0A6G0SE84"/>
<evidence type="ECO:0000256" key="1">
    <source>
        <dbReference type="SAM" id="MobiDB-lite"/>
    </source>
</evidence>
<comment type="caution">
    <text evidence="2">The sequence shown here is derived from an EMBL/GenBank/DDBJ whole genome shotgun (WGS) entry which is preliminary data.</text>
</comment>
<feature type="compositionally biased region" description="Basic residues" evidence="1">
    <location>
        <begin position="76"/>
        <end position="85"/>
    </location>
</feature>
<accession>A0A6G0SE84</accession>
<dbReference type="Proteomes" id="UP000486351">
    <property type="component" value="Unassembled WGS sequence"/>
</dbReference>
<evidence type="ECO:0000313" key="2">
    <source>
        <dbReference type="EMBL" id="KAE9356843.1"/>
    </source>
</evidence>
<evidence type="ECO:0000313" key="3">
    <source>
        <dbReference type="Proteomes" id="UP000486351"/>
    </source>
</evidence>
<dbReference type="EMBL" id="QXFY01000105">
    <property type="protein sequence ID" value="KAE9356843.1"/>
    <property type="molecule type" value="Genomic_DNA"/>
</dbReference>
<sequence length="413" mass="46389">MDEVIAAEYFAVLDEEALLTIVDDVWGDQGIPITPLQAFESANQARNNTLSTDANVPEACSTCTTSSTDQEQDPKKPKKKRRRDRNRPWHEIAQLQSESAELERQLEQHLTSSSKNAHRALLKRNENATLKRILQESVEDTQALERNLLRQMKGLVQSLPRSLAMTRNLQYDGARDDMVFRLMVNSVDAQYKDMDRVMRRAGLVGLQTEVMDSYVGRATSEYTGGVTGELLEFRSRILSPFASCTLERAFWRGIEAGLGAAMGTPHSLTDVELPLGTASRITVQKYEIAVGEYACITRVVIKNFVENGRVVQVWNMVADWPRVGTLHSVRTQEYGWGYIQPLRNGTSVTAGCILMNPTINGLPPNESCEATTSLTKSYQDMIISRLQALENQMMDQLVREKRALQRGKVLETC</sequence>
<feature type="region of interest" description="Disordered" evidence="1">
    <location>
        <begin position="53"/>
        <end position="88"/>
    </location>
</feature>
<proteinExistence type="predicted"/>
<reference evidence="2 3" key="1">
    <citation type="submission" date="2018-09" db="EMBL/GenBank/DDBJ databases">
        <title>Genomic investigation of the strawberry pathogen Phytophthora fragariae indicates pathogenicity is determined by transcriptional variation in three key races.</title>
        <authorList>
            <person name="Adams T.M."/>
            <person name="Armitage A.D."/>
            <person name="Sobczyk M.K."/>
            <person name="Bates H.J."/>
            <person name="Dunwell J.M."/>
            <person name="Nellist C.F."/>
            <person name="Harrison R.J."/>
        </authorList>
    </citation>
    <scope>NUCLEOTIDE SEQUENCE [LARGE SCALE GENOMIC DNA]</scope>
    <source>
        <strain evidence="2 3">NOV-77</strain>
    </source>
</reference>
<gene>
    <name evidence="2" type="ORF">PF008_g3440</name>
</gene>
<protein>
    <submittedName>
        <fullName evidence="2">Uncharacterized protein</fullName>
    </submittedName>
</protein>
<name>A0A6G0SE84_9STRA</name>
<organism evidence="2 3">
    <name type="scientific">Phytophthora fragariae</name>
    <dbReference type="NCBI Taxonomy" id="53985"/>
    <lineage>
        <taxon>Eukaryota</taxon>
        <taxon>Sar</taxon>
        <taxon>Stramenopiles</taxon>
        <taxon>Oomycota</taxon>
        <taxon>Peronosporomycetes</taxon>
        <taxon>Peronosporales</taxon>
        <taxon>Peronosporaceae</taxon>
        <taxon>Phytophthora</taxon>
    </lineage>
</organism>